<organism evidence="2 3">
    <name type="scientific">Perkinsus olseni</name>
    <name type="common">Perkinsus atlanticus</name>
    <dbReference type="NCBI Taxonomy" id="32597"/>
    <lineage>
        <taxon>Eukaryota</taxon>
        <taxon>Sar</taxon>
        <taxon>Alveolata</taxon>
        <taxon>Perkinsozoa</taxon>
        <taxon>Perkinsea</taxon>
        <taxon>Perkinsida</taxon>
        <taxon>Perkinsidae</taxon>
        <taxon>Perkinsus</taxon>
    </lineage>
</organism>
<feature type="compositionally biased region" description="Polar residues" evidence="1">
    <location>
        <begin position="556"/>
        <end position="570"/>
    </location>
</feature>
<gene>
    <name evidence="2" type="ORF">FOZ62_026947</name>
</gene>
<name>A0A7J6TU83_PEROL</name>
<feature type="compositionally biased region" description="Polar residues" evidence="1">
    <location>
        <begin position="217"/>
        <end position="227"/>
    </location>
</feature>
<evidence type="ECO:0000313" key="2">
    <source>
        <dbReference type="EMBL" id="KAF4748828.1"/>
    </source>
</evidence>
<evidence type="ECO:0000313" key="3">
    <source>
        <dbReference type="Proteomes" id="UP000574390"/>
    </source>
</evidence>
<proteinExistence type="predicted"/>
<comment type="caution">
    <text evidence="2">The sequence shown here is derived from an EMBL/GenBank/DDBJ whole genome shotgun (WGS) entry which is preliminary data.</text>
</comment>
<accession>A0A7J6TU83</accession>
<protein>
    <submittedName>
        <fullName evidence="2">Uncharacterized protein</fullName>
    </submittedName>
</protein>
<reference evidence="2 3" key="1">
    <citation type="submission" date="2020-04" db="EMBL/GenBank/DDBJ databases">
        <title>Perkinsus olseni comparative genomics.</title>
        <authorList>
            <person name="Bogema D.R."/>
        </authorList>
    </citation>
    <scope>NUCLEOTIDE SEQUENCE [LARGE SCALE GENOMIC DNA]</scope>
    <source>
        <strain evidence="2">ATCC PRA-205</strain>
    </source>
</reference>
<dbReference type="AlphaFoldDB" id="A0A7J6TU83"/>
<feature type="region of interest" description="Disordered" evidence="1">
    <location>
        <begin position="207"/>
        <end position="227"/>
    </location>
</feature>
<feature type="region of interest" description="Disordered" evidence="1">
    <location>
        <begin position="549"/>
        <end position="576"/>
    </location>
</feature>
<feature type="region of interest" description="Disordered" evidence="1">
    <location>
        <begin position="1"/>
        <end position="149"/>
    </location>
</feature>
<sequence length="576" mass="63351">PIKPDHPPPQYPSHSNTDKARIPSTSLLPPPPERIRAVSESQQATGHGQSEAASDRRVQDFHGETSSALSLRERVYAKGHTSWHPGSSRRPQYCDSSPRILHPAPTRPPPLPGLSSSAGSAQTGPIKQQTQCWTSTDKRQNQPNQAEARISRCTTSEAVIHGVGYDAPALRRPLNPGSSDIPVSHFFEARPSRCVNQMFDVAGPTIPGRVTTEYEPTRSSTVPPQASGSAHFARECCTYADGHGHVSYGSDQIPQLGPGAGSSTFIPDAVMWHSFATTLESLTLTTIRWGASRPRSVVSSRYCRGCPDSDRYTGFAHPLISGAALPTDYWEDFGGRLAVHTGLFAGSTGALSRKVMNSAHLYQWLVEGRIPALFCVIHSEDKLEGPDQSPRNEGFVAFCCRKHLEAYLDIFRRWELRRPLRGDGPNGRPTMSFMTRSLAAFTSSVYEQFENGESKASGSTPAETSLSRYLILLREAWDCNKSIEDIGLKPPTSWDITSDELRPYHKPSDDDWIQQSVTDAEHARANMSLRMSKNTRGFIRSLAHPAEARRGIVNRRAQSGTPSTSHSTQYVGHRSC</sequence>
<evidence type="ECO:0000256" key="1">
    <source>
        <dbReference type="SAM" id="MobiDB-lite"/>
    </source>
</evidence>
<feature type="compositionally biased region" description="Polar residues" evidence="1">
    <location>
        <begin position="122"/>
        <end position="145"/>
    </location>
</feature>
<feature type="compositionally biased region" description="Basic and acidic residues" evidence="1">
    <location>
        <begin position="53"/>
        <end position="63"/>
    </location>
</feature>
<dbReference type="Proteomes" id="UP000574390">
    <property type="component" value="Unassembled WGS sequence"/>
</dbReference>
<feature type="compositionally biased region" description="Polar residues" evidence="1">
    <location>
        <begin position="39"/>
        <end position="52"/>
    </location>
</feature>
<feature type="non-terminal residue" evidence="2">
    <location>
        <position position="576"/>
    </location>
</feature>
<dbReference type="EMBL" id="JABANM010004709">
    <property type="protein sequence ID" value="KAF4748828.1"/>
    <property type="molecule type" value="Genomic_DNA"/>
</dbReference>